<dbReference type="OrthoDB" id="7566466at2759"/>
<evidence type="ECO:0000313" key="1">
    <source>
        <dbReference type="EMBL" id="KOX76107.1"/>
    </source>
</evidence>
<protein>
    <submittedName>
        <fullName evidence="1">Uncharacterized protein</fullName>
    </submittedName>
</protein>
<proteinExistence type="predicted"/>
<dbReference type="AlphaFoldDB" id="A0A0M9A2V7"/>
<organism evidence="1 2">
    <name type="scientific">Melipona quadrifasciata</name>
    <dbReference type="NCBI Taxonomy" id="166423"/>
    <lineage>
        <taxon>Eukaryota</taxon>
        <taxon>Metazoa</taxon>
        <taxon>Ecdysozoa</taxon>
        <taxon>Arthropoda</taxon>
        <taxon>Hexapoda</taxon>
        <taxon>Insecta</taxon>
        <taxon>Pterygota</taxon>
        <taxon>Neoptera</taxon>
        <taxon>Endopterygota</taxon>
        <taxon>Hymenoptera</taxon>
        <taxon>Apocrita</taxon>
        <taxon>Aculeata</taxon>
        <taxon>Apoidea</taxon>
        <taxon>Anthophila</taxon>
        <taxon>Apidae</taxon>
        <taxon>Melipona</taxon>
    </lineage>
</organism>
<dbReference type="Proteomes" id="UP000053105">
    <property type="component" value="Unassembled WGS sequence"/>
</dbReference>
<dbReference type="EMBL" id="KQ435753">
    <property type="protein sequence ID" value="KOX76107.1"/>
    <property type="molecule type" value="Genomic_DNA"/>
</dbReference>
<keyword evidence="2" id="KW-1185">Reference proteome</keyword>
<reference evidence="1 2" key="1">
    <citation type="submission" date="2015-07" db="EMBL/GenBank/DDBJ databases">
        <title>The genome of Melipona quadrifasciata.</title>
        <authorList>
            <person name="Pan H."/>
            <person name="Kapheim K."/>
        </authorList>
    </citation>
    <scope>NUCLEOTIDE SEQUENCE [LARGE SCALE GENOMIC DNA]</scope>
    <source>
        <strain evidence="1">0111107301</strain>
        <tissue evidence="1">Whole body</tissue>
    </source>
</reference>
<accession>A0A0M9A2V7</accession>
<name>A0A0M9A2V7_9HYME</name>
<gene>
    <name evidence="1" type="ORF">WN51_11822</name>
</gene>
<sequence>MTELSSERDSSRNLPKLVRHVDYIHYTLYYSISDLLLCTKVFKMRLTRDTSLFDENVVFEGSNGRQIAFDPLHAYSGTLEAFEQSVV</sequence>
<dbReference type="STRING" id="166423.A0A0M9A2V7"/>
<evidence type="ECO:0000313" key="2">
    <source>
        <dbReference type="Proteomes" id="UP000053105"/>
    </source>
</evidence>